<keyword evidence="1" id="KW-0732">Signal</keyword>
<dbReference type="AlphaFoldDB" id="A0A931H7R3"/>
<keyword evidence="2" id="KW-0378">Hydrolase</keyword>
<protein>
    <submittedName>
        <fullName evidence="4">PHB depolymerase family esterase</fullName>
    </submittedName>
</protein>
<name>A0A931H7R3_9BURK</name>
<comment type="caution">
    <text evidence="4">The sequence shown here is derived from an EMBL/GenBank/DDBJ whole genome shotgun (WGS) entry which is preliminary data.</text>
</comment>
<gene>
    <name evidence="4" type="ORF">I5803_19180</name>
</gene>
<dbReference type="Proteomes" id="UP000651050">
    <property type="component" value="Unassembled WGS sequence"/>
</dbReference>
<dbReference type="GO" id="GO:0016787">
    <property type="term" value="F:hydrolase activity"/>
    <property type="evidence" value="ECO:0007669"/>
    <property type="project" value="UniProtKB-KW"/>
</dbReference>
<evidence type="ECO:0000313" key="5">
    <source>
        <dbReference type="Proteomes" id="UP000651050"/>
    </source>
</evidence>
<dbReference type="InterPro" id="IPR050955">
    <property type="entry name" value="Plant_Biomass_Hydrol_Est"/>
</dbReference>
<dbReference type="SUPFAM" id="SSF53474">
    <property type="entry name" value="alpha/beta-Hydrolases"/>
    <property type="match status" value="2"/>
</dbReference>
<organism evidence="4 5">
    <name type="scientific">Caenimonas aquaedulcis</name>
    <dbReference type="NCBI Taxonomy" id="2793270"/>
    <lineage>
        <taxon>Bacteria</taxon>
        <taxon>Pseudomonadati</taxon>
        <taxon>Pseudomonadota</taxon>
        <taxon>Betaproteobacteria</taxon>
        <taxon>Burkholderiales</taxon>
        <taxon>Comamonadaceae</taxon>
        <taxon>Caenimonas</taxon>
    </lineage>
</organism>
<evidence type="ECO:0000256" key="3">
    <source>
        <dbReference type="SAM" id="MobiDB-lite"/>
    </source>
</evidence>
<accession>A0A931H7R3</accession>
<evidence type="ECO:0000313" key="4">
    <source>
        <dbReference type="EMBL" id="MBG9390161.1"/>
    </source>
</evidence>
<dbReference type="PANTHER" id="PTHR43037:SF1">
    <property type="entry name" value="BLL1128 PROTEIN"/>
    <property type="match status" value="1"/>
</dbReference>
<evidence type="ECO:0000256" key="2">
    <source>
        <dbReference type="ARBA" id="ARBA00022801"/>
    </source>
</evidence>
<dbReference type="EMBL" id="JADWYS010000001">
    <property type="protein sequence ID" value="MBG9390161.1"/>
    <property type="molecule type" value="Genomic_DNA"/>
</dbReference>
<sequence length="389" mass="40664">MLQCSITKGAILYIPLEELAKATELTRGGRLQEATQLIQQALQRGAPAGEKPAPAPTPSAPRADVTDVTDVAFRELPSPGGAPAAAAEQPSPASSTGPASFERHAFDGGAKPYTYWLYTPGRQDDSAPLPIVVMLHGCTQDGADFATGTAMNELAAVRGCLVVYPEQRQDANSMRCWNWFEPAHQRRDSGEPAMIAALALEVAARHGGDTSRIYIAGLSAGGAMATLVGQLYPDVFAAVGVHSGLPAQSAQDVVGAMSAMRKPAAQRTPSTRAGIAVPTIVFHGNSDRTVHPGNGKRIVQEAVSAADAKGVPLSSRPGPTGASSRTVRRAVHSSAEGQPWVESWEIVGAPHAWSGGRAAGTYTDPQGPDASAAMLDFFLQHRLATQRPV</sequence>
<feature type="compositionally biased region" description="Low complexity" evidence="3">
    <location>
        <begin position="77"/>
        <end position="95"/>
    </location>
</feature>
<keyword evidence="5" id="KW-1185">Reference proteome</keyword>
<dbReference type="InterPro" id="IPR029058">
    <property type="entry name" value="AB_hydrolase_fold"/>
</dbReference>
<feature type="region of interest" description="Disordered" evidence="3">
    <location>
        <begin position="308"/>
        <end position="335"/>
    </location>
</feature>
<dbReference type="NCBIfam" id="TIGR01840">
    <property type="entry name" value="esterase_phb"/>
    <property type="match status" value="1"/>
</dbReference>
<dbReference type="Gene3D" id="3.40.50.1820">
    <property type="entry name" value="alpha/beta hydrolase"/>
    <property type="match status" value="1"/>
</dbReference>
<feature type="region of interest" description="Disordered" evidence="3">
    <location>
        <begin position="43"/>
        <end position="104"/>
    </location>
</feature>
<dbReference type="InterPro" id="IPR010126">
    <property type="entry name" value="Esterase_phb"/>
</dbReference>
<evidence type="ECO:0000256" key="1">
    <source>
        <dbReference type="ARBA" id="ARBA00022729"/>
    </source>
</evidence>
<dbReference type="GO" id="GO:0005576">
    <property type="term" value="C:extracellular region"/>
    <property type="evidence" value="ECO:0007669"/>
    <property type="project" value="InterPro"/>
</dbReference>
<dbReference type="PANTHER" id="PTHR43037">
    <property type="entry name" value="UNNAMED PRODUCT-RELATED"/>
    <property type="match status" value="1"/>
</dbReference>
<dbReference type="Pfam" id="PF10503">
    <property type="entry name" value="Esterase_PHB"/>
    <property type="match status" value="1"/>
</dbReference>
<proteinExistence type="predicted"/>
<reference evidence="4" key="1">
    <citation type="submission" date="2020-11" db="EMBL/GenBank/DDBJ databases">
        <title>Bacterial whole genome sequence for Caenimonas sp. DR4.4.</title>
        <authorList>
            <person name="Le V."/>
            <person name="Ko S.-R."/>
            <person name="Ahn C.-Y."/>
            <person name="Oh H.-M."/>
        </authorList>
    </citation>
    <scope>NUCLEOTIDE SEQUENCE</scope>
    <source>
        <strain evidence="4">DR4.4</strain>
    </source>
</reference>